<dbReference type="PANTHER" id="PTHR33221:SF16">
    <property type="entry name" value="HTH-TYPE TRANSCRIPTIONAL REGULATOR SLR0846-RELATED"/>
    <property type="match status" value="1"/>
</dbReference>
<dbReference type="Pfam" id="PF02082">
    <property type="entry name" value="Rrf2"/>
    <property type="match status" value="1"/>
</dbReference>
<protein>
    <submittedName>
        <fullName evidence="1">HTH-type transcriptional regulator CymR</fullName>
    </submittedName>
</protein>
<dbReference type="EMBL" id="CP036526">
    <property type="protein sequence ID" value="QDT09611.1"/>
    <property type="molecule type" value="Genomic_DNA"/>
</dbReference>
<dbReference type="GO" id="GO:0005829">
    <property type="term" value="C:cytosol"/>
    <property type="evidence" value="ECO:0007669"/>
    <property type="project" value="TreeGrafter"/>
</dbReference>
<reference evidence="1 2" key="1">
    <citation type="submission" date="2019-02" db="EMBL/GenBank/DDBJ databases">
        <title>Deep-cultivation of Planctomycetes and their phenomic and genomic characterization uncovers novel biology.</title>
        <authorList>
            <person name="Wiegand S."/>
            <person name="Jogler M."/>
            <person name="Boedeker C."/>
            <person name="Pinto D."/>
            <person name="Vollmers J."/>
            <person name="Rivas-Marin E."/>
            <person name="Kohn T."/>
            <person name="Peeters S.H."/>
            <person name="Heuer A."/>
            <person name="Rast P."/>
            <person name="Oberbeckmann S."/>
            <person name="Bunk B."/>
            <person name="Jeske O."/>
            <person name="Meyerdierks A."/>
            <person name="Storesund J.E."/>
            <person name="Kallscheuer N."/>
            <person name="Luecker S."/>
            <person name="Lage O.M."/>
            <person name="Pohl T."/>
            <person name="Merkel B.J."/>
            <person name="Hornburger P."/>
            <person name="Mueller R.-W."/>
            <person name="Bruemmer F."/>
            <person name="Labrenz M."/>
            <person name="Spormann A.M."/>
            <person name="Op den Camp H."/>
            <person name="Overmann J."/>
            <person name="Amann R."/>
            <person name="Jetten M.S.M."/>
            <person name="Mascher T."/>
            <person name="Medema M.H."/>
            <person name="Devos D.P."/>
            <person name="Kaster A.-K."/>
            <person name="Ovreas L."/>
            <person name="Rohde M."/>
            <person name="Galperin M.Y."/>
            <person name="Jogler C."/>
        </authorList>
    </citation>
    <scope>NUCLEOTIDE SEQUENCE [LARGE SCALE GENOMIC DNA]</scope>
    <source>
        <strain evidence="1 2">K23_9</strain>
    </source>
</reference>
<dbReference type="PROSITE" id="PS51197">
    <property type="entry name" value="HTH_RRF2_2"/>
    <property type="match status" value="1"/>
</dbReference>
<evidence type="ECO:0000313" key="1">
    <source>
        <dbReference type="EMBL" id="QDT09611.1"/>
    </source>
</evidence>
<organism evidence="1 2">
    <name type="scientific">Stieleria marina</name>
    <dbReference type="NCBI Taxonomy" id="1930275"/>
    <lineage>
        <taxon>Bacteria</taxon>
        <taxon>Pseudomonadati</taxon>
        <taxon>Planctomycetota</taxon>
        <taxon>Planctomycetia</taxon>
        <taxon>Pirellulales</taxon>
        <taxon>Pirellulaceae</taxon>
        <taxon>Stieleria</taxon>
    </lineage>
</organism>
<keyword evidence="2" id="KW-1185">Reference proteome</keyword>
<dbReference type="SUPFAM" id="SSF46785">
    <property type="entry name" value="Winged helix' DNA-binding domain"/>
    <property type="match status" value="1"/>
</dbReference>
<dbReference type="NCBIfam" id="TIGR00738">
    <property type="entry name" value="rrf2_super"/>
    <property type="match status" value="1"/>
</dbReference>
<dbReference type="InterPro" id="IPR000944">
    <property type="entry name" value="Tscrpt_reg_Rrf2"/>
</dbReference>
<dbReference type="InterPro" id="IPR036390">
    <property type="entry name" value="WH_DNA-bd_sf"/>
</dbReference>
<dbReference type="InterPro" id="IPR036388">
    <property type="entry name" value="WH-like_DNA-bd_sf"/>
</dbReference>
<accession>A0A517NR59</accession>
<proteinExistence type="predicted"/>
<dbReference type="RefSeq" id="WP_145417155.1">
    <property type="nucleotide sequence ID" value="NZ_CP036526.1"/>
</dbReference>
<gene>
    <name evidence="1" type="primary">cymR_1</name>
    <name evidence="1" type="ORF">K239x_15570</name>
</gene>
<sequence>MVISARVHYACLAMLELSVRAGDDAPVAVREITDRHGVPGPFLVQILRTLRSVGWVQSIRGSQGGYRLAVDPNEITLLDIAEAVGCQESGCQTGTKTTKAGELLQRSWEEAAEASRGVLERVTLGDLVERSRHGDETMFYI</sequence>
<dbReference type="PANTHER" id="PTHR33221">
    <property type="entry name" value="WINGED HELIX-TURN-HELIX TRANSCRIPTIONAL REGULATOR, RRF2 FAMILY"/>
    <property type="match status" value="1"/>
</dbReference>
<dbReference type="OrthoDB" id="9808360at2"/>
<name>A0A517NR59_9BACT</name>
<dbReference type="Proteomes" id="UP000319817">
    <property type="component" value="Chromosome"/>
</dbReference>
<dbReference type="AlphaFoldDB" id="A0A517NR59"/>
<dbReference type="Gene3D" id="1.10.10.10">
    <property type="entry name" value="Winged helix-like DNA-binding domain superfamily/Winged helix DNA-binding domain"/>
    <property type="match status" value="1"/>
</dbReference>
<dbReference type="GO" id="GO:0003700">
    <property type="term" value="F:DNA-binding transcription factor activity"/>
    <property type="evidence" value="ECO:0007669"/>
    <property type="project" value="TreeGrafter"/>
</dbReference>
<evidence type="ECO:0000313" key="2">
    <source>
        <dbReference type="Proteomes" id="UP000319817"/>
    </source>
</evidence>